<dbReference type="Proteomes" id="UP000249682">
    <property type="component" value="Chromosome"/>
</dbReference>
<protein>
    <submittedName>
        <fullName evidence="1">Uncharacterized protein</fullName>
    </submittedName>
</protein>
<sequence length="70" mass="7487">MSFFPVPPSRCCCAIPVRFGRAAGLVAVVGNEIGLLGWTHGRRRRIGGVTETGNRTLSVMLHVIKAAILV</sequence>
<gene>
    <name evidence="1" type="ORF">DIJ64_07540</name>
</gene>
<evidence type="ECO:0000313" key="2">
    <source>
        <dbReference type="Proteomes" id="UP000249682"/>
    </source>
</evidence>
<evidence type="ECO:0000313" key="1">
    <source>
        <dbReference type="EMBL" id="AWV47971.1"/>
    </source>
</evidence>
<name>A0AAD0KV96_MYCLR</name>
<reference evidence="1 2" key="1">
    <citation type="submission" date="2018-05" db="EMBL/GenBank/DDBJ databases">
        <title>Evolution of small genomes with special reference to Mycobacterium leprae.</title>
        <authorList>
            <person name="Mohanty P.S."/>
            <person name="Bansal A.K."/>
            <person name="Gupta U.D."/>
            <person name="Naaz F."/>
            <person name="Dwivedi V.D."/>
            <person name="Singh H."/>
            <person name="Gupta G."/>
            <person name="Sharma S."/>
            <person name="Arora M."/>
        </authorList>
    </citation>
    <scope>NUCLEOTIDE SEQUENCE [LARGE SCALE GENOMIC DNA]</scope>
    <source>
        <strain evidence="1 2">MRHRU-235-G</strain>
    </source>
</reference>
<organism evidence="1 2">
    <name type="scientific">Mycobacterium leprae</name>
    <dbReference type="NCBI Taxonomy" id="1769"/>
    <lineage>
        <taxon>Bacteria</taxon>
        <taxon>Bacillati</taxon>
        <taxon>Actinomycetota</taxon>
        <taxon>Actinomycetes</taxon>
        <taxon>Mycobacteriales</taxon>
        <taxon>Mycobacteriaceae</taxon>
        <taxon>Mycobacterium</taxon>
    </lineage>
</organism>
<accession>A0AAD0KV96</accession>
<dbReference type="RefSeq" id="WP_049769757.1">
    <property type="nucleotide sequence ID" value="NZ_CP029543.1"/>
</dbReference>
<dbReference type="AlphaFoldDB" id="A0AAD0KV96"/>
<dbReference type="EMBL" id="CP029543">
    <property type="protein sequence ID" value="AWV47971.1"/>
    <property type="molecule type" value="Genomic_DNA"/>
</dbReference>
<proteinExistence type="predicted"/>